<keyword evidence="2" id="KW-0732">Signal</keyword>
<feature type="signal peptide" evidence="2">
    <location>
        <begin position="1"/>
        <end position="19"/>
    </location>
</feature>
<evidence type="ECO:0000313" key="4">
    <source>
        <dbReference type="Proteomes" id="UP000664052"/>
    </source>
</evidence>
<accession>A0ABS3DIA9</accession>
<dbReference type="EMBL" id="JAFIMU010000007">
    <property type="protein sequence ID" value="MBN8231035.1"/>
    <property type="molecule type" value="Genomic_DNA"/>
</dbReference>
<name>A0ABS3DIA9_9BACT</name>
<keyword evidence="4" id="KW-1185">Reference proteome</keyword>
<proteinExistence type="predicted"/>
<evidence type="ECO:0008006" key="5">
    <source>
        <dbReference type="Google" id="ProtNLM"/>
    </source>
</evidence>
<feature type="chain" id="PRO_5045559005" description="Collagen-like protein" evidence="2">
    <location>
        <begin position="20"/>
        <end position="136"/>
    </location>
</feature>
<feature type="compositionally biased region" description="Polar residues" evidence="1">
    <location>
        <begin position="119"/>
        <end position="136"/>
    </location>
</feature>
<comment type="caution">
    <text evidence="3">The sequence shown here is derived from an EMBL/GenBank/DDBJ whole genome shotgun (WGS) entry which is preliminary data.</text>
</comment>
<feature type="region of interest" description="Disordered" evidence="1">
    <location>
        <begin position="23"/>
        <end position="136"/>
    </location>
</feature>
<protein>
    <recommendedName>
        <fullName evidence="5">Collagen-like protein</fullName>
    </recommendedName>
</protein>
<dbReference type="Proteomes" id="UP000664052">
    <property type="component" value="Unassembled WGS sequence"/>
</dbReference>
<dbReference type="RefSeq" id="WP_207054946.1">
    <property type="nucleotide sequence ID" value="NZ_JAFIMU010000007.1"/>
</dbReference>
<evidence type="ECO:0000313" key="3">
    <source>
        <dbReference type="EMBL" id="MBN8231035.1"/>
    </source>
</evidence>
<evidence type="ECO:0000256" key="2">
    <source>
        <dbReference type="SAM" id="SignalP"/>
    </source>
</evidence>
<gene>
    <name evidence="3" type="ORF">JYK02_26295</name>
</gene>
<evidence type="ECO:0000256" key="1">
    <source>
        <dbReference type="SAM" id="MobiDB-lite"/>
    </source>
</evidence>
<reference evidence="3 4" key="1">
    <citation type="submission" date="2021-02" db="EMBL/GenBank/DDBJ databases">
        <title>De Novo genome assembly of isolated myxobacteria.</title>
        <authorList>
            <person name="Stevens D.C."/>
        </authorList>
    </citation>
    <scope>NUCLEOTIDE SEQUENCE [LARGE SCALE GENOMIC DNA]</scope>
    <source>
        <strain evidence="3 4">ATCC 29039</strain>
    </source>
</reference>
<sequence>MHSKRLHRWTLVAVCAATAALVGPGCNRDNPLPRTGSNYEGVANEQQPAPPGTGGSGQQQGENTPTDTPKDAKGLPLKPGPAGAQGEQNQIGAPGFTTPQERVPGDQGGAGRFQGPMGQGSQERGAQEQGSESSGH</sequence>
<organism evidence="3 4">
    <name type="scientific">Corallococcus macrosporus</name>
    <dbReference type="NCBI Taxonomy" id="35"/>
    <lineage>
        <taxon>Bacteria</taxon>
        <taxon>Pseudomonadati</taxon>
        <taxon>Myxococcota</taxon>
        <taxon>Myxococcia</taxon>
        <taxon>Myxococcales</taxon>
        <taxon>Cystobacterineae</taxon>
        <taxon>Myxococcaceae</taxon>
        <taxon>Corallococcus</taxon>
    </lineage>
</organism>